<dbReference type="Proteomes" id="UP000019140">
    <property type="component" value="Unassembled WGS sequence"/>
</dbReference>
<reference evidence="1 2" key="1">
    <citation type="journal article" date="2014" name="Nature">
        <title>An environmental bacterial taxon with a large and distinct metabolic repertoire.</title>
        <authorList>
            <person name="Wilson M.C."/>
            <person name="Mori T."/>
            <person name="Ruckert C."/>
            <person name="Uria A.R."/>
            <person name="Helf M.J."/>
            <person name="Takada K."/>
            <person name="Gernert C."/>
            <person name="Steffens U.A."/>
            <person name="Heycke N."/>
            <person name="Schmitt S."/>
            <person name="Rinke C."/>
            <person name="Helfrich E.J."/>
            <person name="Brachmann A.O."/>
            <person name="Gurgui C."/>
            <person name="Wakimoto T."/>
            <person name="Kracht M."/>
            <person name="Crusemann M."/>
            <person name="Hentschel U."/>
            <person name="Abe I."/>
            <person name="Matsunaga S."/>
            <person name="Kalinowski J."/>
            <person name="Takeyama H."/>
            <person name="Piel J."/>
        </authorList>
    </citation>
    <scope>NUCLEOTIDE SEQUENCE [LARGE SCALE GENOMIC DNA]</scope>
    <source>
        <strain evidence="2">TSY2</strain>
    </source>
</reference>
<dbReference type="HOGENOM" id="CLU_3286591_0_0_7"/>
<dbReference type="AlphaFoldDB" id="W4M2G2"/>
<evidence type="ECO:0000313" key="1">
    <source>
        <dbReference type="EMBL" id="ETX03807.1"/>
    </source>
</evidence>
<name>W4M2G2_9BACT</name>
<accession>W4M2G2</accession>
<gene>
    <name evidence="1" type="ORF">ETSY2_32470</name>
</gene>
<comment type="caution">
    <text evidence="1">The sequence shown here is derived from an EMBL/GenBank/DDBJ whole genome shotgun (WGS) entry which is preliminary data.</text>
</comment>
<organism evidence="1 2">
    <name type="scientific">Candidatus Entotheonella gemina</name>
    <dbReference type="NCBI Taxonomy" id="1429439"/>
    <lineage>
        <taxon>Bacteria</taxon>
        <taxon>Pseudomonadati</taxon>
        <taxon>Nitrospinota/Tectimicrobiota group</taxon>
        <taxon>Candidatus Tectimicrobiota</taxon>
        <taxon>Candidatus Entotheonellia</taxon>
        <taxon>Candidatus Entotheonellales</taxon>
        <taxon>Candidatus Entotheonellaceae</taxon>
        <taxon>Candidatus Entotheonella</taxon>
    </lineage>
</organism>
<evidence type="ECO:0000313" key="2">
    <source>
        <dbReference type="Proteomes" id="UP000019140"/>
    </source>
</evidence>
<dbReference type="EMBL" id="AZHX01001383">
    <property type="protein sequence ID" value="ETX03807.1"/>
    <property type="molecule type" value="Genomic_DNA"/>
</dbReference>
<sequence>MGEKQGVSRRTALKLVAMGGLWSDPGFWSGRPEKRVCPGQ</sequence>
<protein>
    <submittedName>
        <fullName evidence="1">Uncharacterized protein</fullName>
    </submittedName>
</protein>
<proteinExistence type="predicted"/>
<keyword evidence="2" id="KW-1185">Reference proteome</keyword>